<evidence type="ECO:0000313" key="1">
    <source>
        <dbReference type="EMBL" id="SHL38414.1"/>
    </source>
</evidence>
<sequence length="263" mass="30219">MRQKKEKEQGQEKSKKHHLSIGNTVNAVTLKVYLEQFVKADQTLTEMEESVAEMQKLINNIIENFDKNEIIIIAIIHSRDVVADAEDPFLPSVEKPHAHFIIKFKNYKKRIHISTLLNMLDIHFRNPEDATLFKKGCESLGGSYRENAIYLLHNSAQAIKDGKAEYKPEEFIANLSKTEIESLINGKLNLDKSPKPTLEFLTALDQTAYNLGLNSKPMDRVSAWQNFYDNLPFSIRSSAKIKYIEESYQRGIRHQPQKTKNGN</sequence>
<protein>
    <submittedName>
        <fullName evidence="1">Uncharacterized protein</fullName>
    </submittedName>
</protein>
<keyword evidence="2" id="KW-1185">Reference proteome</keyword>
<dbReference type="EMBL" id="FRAC01000031">
    <property type="protein sequence ID" value="SHL38414.1"/>
    <property type="molecule type" value="Genomic_DNA"/>
</dbReference>
<proteinExistence type="predicted"/>
<dbReference type="Proteomes" id="UP000184386">
    <property type="component" value="Unassembled WGS sequence"/>
</dbReference>
<gene>
    <name evidence="1" type="ORF">SAMN02745136_04771</name>
</gene>
<dbReference type="RefSeq" id="WP_073279595.1">
    <property type="nucleotide sequence ID" value="NZ_FRAC01000031.1"/>
</dbReference>
<dbReference type="AlphaFoldDB" id="A0A1M7A6Q2"/>
<evidence type="ECO:0000313" key="2">
    <source>
        <dbReference type="Proteomes" id="UP000184386"/>
    </source>
</evidence>
<organism evidence="1 2">
    <name type="scientific">Anaerocolumna jejuensis DSM 15929</name>
    <dbReference type="NCBI Taxonomy" id="1121322"/>
    <lineage>
        <taxon>Bacteria</taxon>
        <taxon>Bacillati</taxon>
        <taxon>Bacillota</taxon>
        <taxon>Clostridia</taxon>
        <taxon>Lachnospirales</taxon>
        <taxon>Lachnospiraceae</taxon>
        <taxon>Anaerocolumna</taxon>
    </lineage>
</organism>
<dbReference type="Gene3D" id="3.40.1310.30">
    <property type="match status" value="1"/>
</dbReference>
<reference evidence="1 2" key="1">
    <citation type="submission" date="2016-11" db="EMBL/GenBank/DDBJ databases">
        <authorList>
            <person name="Jaros S."/>
            <person name="Januszkiewicz K."/>
            <person name="Wedrychowicz H."/>
        </authorList>
    </citation>
    <scope>NUCLEOTIDE SEQUENCE [LARGE SCALE GENOMIC DNA]</scope>
    <source>
        <strain evidence="1 2">DSM 15929</strain>
    </source>
</reference>
<accession>A0A1M7A6Q2</accession>
<dbReference type="STRING" id="1121322.SAMN02745136_04771"/>
<name>A0A1M7A6Q2_9FIRM</name>